<evidence type="ECO:0000313" key="1">
    <source>
        <dbReference type="EMBL" id="MST83073.1"/>
    </source>
</evidence>
<dbReference type="AlphaFoldDB" id="A0A7X2PA73"/>
<comment type="caution">
    <text evidence="1">The sequence shown here is derived from an EMBL/GenBank/DDBJ whole genome shotgun (WGS) entry which is preliminary data.</text>
</comment>
<keyword evidence="2" id="KW-1185">Reference proteome</keyword>
<sequence length="89" mass="10393">MQVHVDDEIYAHYQGEDLDHAKKIIERIRDSADRLSKDMVYDLTIRDMEVIERLSKQTDATDADVFYIYCEGFARGRDYENDKKGVSGD</sequence>
<dbReference type="Proteomes" id="UP000466864">
    <property type="component" value="Unassembled WGS sequence"/>
</dbReference>
<dbReference type="EMBL" id="VUMV01000015">
    <property type="protein sequence ID" value="MST83073.1"/>
    <property type="molecule type" value="Genomic_DNA"/>
</dbReference>
<accession>A0A7X2PA73</accession>
<proteinExistence type="predicted"/>
<dbReference type="RefSeq" id="WP_154458977.1">
    <property type="nucleotide sequence ID" value="NZ_VUMV01000015.1"/>
</dbReference>
<organism evidence="1 2">
    <name type="scientific">Bilifractor porci</name>
    <dbReference type="NCBI Taxonomy" id="2606636"/>
    <lineage>
        <taxon>Bacteria</taxon>
        <taxon>Bacillati</taxon>
        <taxon>Bacillota</taxon>
        <taxon>Clostridia</taxon>
        <taxon>Lachnospirales</taxon>
        <taxon>Lachnospiraceae</taxon>
        <taxon>Bilifractor</taxon>
    </lineage>
</organism>
<protein>
    <submittedName>
        <fullName evidence="1">Uncharacterized protein</fullName>
    </submittedName>
</protein>
<evidence type="ECO:0000313" key="2">
    <source>
        <dbReference type="Proteomes" id="UP000466864"/>
    </source>
</evidence>
<reference evidence="1 2" key="1">
    <citation type="submission" date="2019-08" db="EMBL/GenBank/DDBJ databases">
        <title>In-depth cultivation of the pig gut microbiome towards novel bacterial diversity and tailored functional studies.</title>
        <authorList>
            <person name="Wylensek D."/>
            <person name="Hitch T.C.A."/>
            <person name="Clavel T."/>
        </authorList>
    </citation>
    <scope>NUCLEOTIDE SEQUENCE [LARGE SCALE GENOMIC DNA]</scope>
    <source>
        <strain evidence="1 2">Oil+RF-744-WCA-WT-13</strain>
    </source>
</reference>
<gene>
    <name evidence="1" type="ORF">FYJ60_12285</name>
</gene>
<name>A0A7X2PA73_9FIRM</name>